<dbReference type="InterPro" id="IPR032816">
    <property type="entry name" value="VTT_dom"/>
</dbReference>
<feature type="transmembrane region" description="Helical" evidence="1">
    <location>
        <begin position="131"/>
        <end position="154"/>
    </location>
</feature>
<evidence type="ECO:0000256" key="1">
    <source>
        <dbReference type="SAM" id="Phobius"/>
    </source>
</evidence>
<evidence type="ECO:0000259" key="2">
    <source>
        <dbReference type="Pfam" id="PF09335"/>
    </source>
</evidence>
<name>A0A0U5H2K0_9EURY</name>
<dbReference type="RefSeq" id="WP_238323989.1">
    <property type="nucleotide sequence ID" value="NZ_CEML01000002.1"/>
</dbReference>
<reference evidence="4" key="1">
    <citation type="journal article" date="2016" name="Environ. Microbiol.">
        <title>The complete genome of a viable archaeum isolated from 123-million-year-old rock salt.</title>
        <authorList>
            <person name="Jaakkola S.T."/>
            <person name="Pfeiffer F."/>
            <person name="Ravantti J.J."/>
            <person name="Guo Q."/>
            <person name="Liu Y."/>
            <person name="Chen X."/>
            <person name="Ma H."/>
            <person name="Yang C."/>
            <person name="Oksanen H.M."/>
            <person name="Bamford D.H."/>
        </authorList>
    </citation>
    <scope>NUCLEOTIDE SEQUENCE</scope>
    <source>
        <strain evidence="4">JI20-1</strain>
    </source>
</reference>
<dbReference type="Pfam" id="PF09335">
    <property type="entry name" value="VTT_dom"/>
    <property type="match status" value="1"/>
</dbReference>
<keyword evidence="1" id="KW-1133">Transmembrane helix</keyword>
<protein>
    <recommendedName>
        <fullName evidence="2">VTT domain-containing protein</fullName>
    </recommendedName>
</protein>
<feature type="transmembrane region" description="Helical" evidence="1">
    <location>
        <begin position="57"/>
        <end position="80"/>
    </location>
</feature>
<dbReference type="GeneID" id="26658157"/>
<sequence length="190" mass="19730">MLSSALLALSVDLSAVEGAVRAATGWPGLGIIFVYSFLIAFVLPLPSEVVLCPAGYVCGSAVTLGLGVSEPVIVALVVVVSAGGKALGSVIALSIGHGASHSGAVVRALRRLGFEPVEWSKNRMVELVQTYGYYGMAVALSVPFFPDTISLYAFSVVEKDHRRFAVATFAGGVGRLLVTIALFEGVLFLA</sequence>
<dbReference type="EMBL" id="LN831302">
    <property type="protein sequence ID" value="CQH48928.1"/>
    <property type="molecule type" value="Genomic_DNA"/>
</dbReference>
<keyword evidence="1" id="KW-0472">Membrane</keyword>
<feature type="transmembrane region" description="Helical" evidence="1">
    <location>
        <begin position="28"/>
        <end position="45"/>
    </location>
</feature>
<keyword evidence="1" id="KW-0812">Transmembrane</keyword>
<dbReference type="STRING" id="1407499.HHUB_1471"/>
<gene>
    <name evidence="3" type="ORF">HHUB_1471</name>
</gene>
<feature type="domain" description="VTT" evidence="2">
    <location>
        <begin position="45"/>
        <end position="182"/>
    </location>
</feature>
<proteinExistence type="predicted"/>
<feature type="transmembrane region" description="Helical" evidence="1">
    <location>
        <begin position="166"/>
        <end position="189"/>
    </location>
</feature>
<organism evidence="3 4">
    <name type="scientific">Halobacterium hubeiense</name>
    <dbReference type="NCBI Taxonomy" id="1407499"/>
    <lineage>
        <taxon>Archaea</taxon>
        <taxon>Methanobacteriati</taxon>
        <taxon>Methanobacteriota</taxon>
        <taxon>Stenosarchaea group</taxon>
        <taxon>Halobacteria</taxon>
        <taxon>Halobacteriales</taxon>
        <taxon>Halobacteriaceae</taxon>
        <taxon>Halobacterium</taxon>
    </lineage>
</organism>
<dbReference type="Proteomes" id="UP000066737">
    <property type="component" value="Chromosome I"/>
</dbReference>
<dbReference type="KEGG" id="hhb:Hhub_1471"/>
<dbReference type="AlphaFoldDB" id="A0A0U5H2K0"/>
<evidence type="ECO:0000313" key="3">
    <source>
        <dbReference type="EMBL" id="CQH48928.1"/>
    </source>
</evidence>
<evidence type="ECO:0000313" key="4">
    <source>
        <dbReference type="Proteomes" id="UP000066737"/>
    </source>
</evidence>
<accession>A0A0U5H2K0</accession>
<keyword evidence="4" id="KW-1185">Reference proteome</keyword>